<evidence type="ECO:0000313" key="1">
    <source>
        <dbReference type="EMBL" id="MDE1461350.1"/>
    </source>
</evidence>
<reference evidence="1 2" key="1">
    <citation type="submission" date="2022-11" db="EMBL/GenBank/DDBJ databases">
        <title>Spartinivicinus poritis sp. nov., isolated from scleractinian coral Porites lutea.</title>
        <authorList>
            <person name="Zhang G."/>
            <person name="Cai L."/>
            <person name="Wei Q."/>
        </authorList>
    </citation>
    <scope>NUCLEOTIDE SEQUENCE [LARGE SCALE GENOMIC DNA]</scope>
    <source>
        <strain evidence="1 2">A2-2</strain>
    </source>
</reference>
<keyword evidence="2" id="KW-1185">Reference proteome</keyword>
<evidence type="ECO:0008006" key="3">
    <source>
        <dbReference type="Google" id="ProtNLM"/>
    </source>
</evidence>
<dbReference type="RefSeq" id="WP_274687714.1">
    <property type="nucleotide sequence ID" value="NZ_JAPMOU010000004.1"/>
</dbReference>
<organism evidence="1 2">
    <name type="scientific">Spartinivicinus poritis</name>
    <dbReference type="NCBI Taxonomy" id="2994640"/>
    <lineage>
        <taxon>Bacteria</taxon>
        <taxon>Pseudomonadati</taxon>
        <taxon>Pseudomonadota</taxon>
        <taxon>Gammaproteobacteria</taxon>
        <taxon>Oceanospirillales</taxon>
        <taxon>Zooshikellaceae</taxon>
        <taxon>Spartinivicinus</taxon>
    </lineage>
</organism>
<gene>
    <name evidence="1" type="ORF">ORQ98_05155</name>
</gene>
<comment type="caution">
    <text evidence="1">The sequence shown here is derived from an EMBL/GenBank/DDBJ whole genome shotgun (WGS) entry which is preliminary data.</text>
</comment>
<name>A0ABT5U4R3_9GAMM</name>
<accession>A0ABT5U4R3</accession>
<protein>
    <recommendedName>
        <fullName evidence="3">HEPN domain-containing protein</fullName>
    </recommendedName>
</protein>
<dbReference type="Proteomes" id="UP001528823">
    <property type="component" value="Unassembled WGS sequence"/>
</dbReference>
<dbReference type="EMBL" id="JAPMOU010000004">
    <property type="protein sequence ID" value="MDE1461350.1"/>
    <property type="molecule type" value="Genomic_DNA"/>
</dbReference>
<proteinExistence type="predicted"/>
<evidence type="ECO:0000313" key="2">
    <source>
        <dbReference type="Proteomes" id="UP001528823"/>
    </source>
</evidence>
<sequence>MHISLTKPELDRALIKATEMWEKSDDSDYLAKSLLYHNQLVKKLDAVYKAAKLYLHSGSGAKEHTKLIRAIDIVEQIESIKEW</sequence>